<dbReference type="GO" id="GO:0046872">
    <property type="term" value="F:metal ion binding"/>
    <property type="evidence" value="ECO:0007669"/>
    <property type="project" value="UniProtKB-KW"/>
</dbReference>
<organism evidence="13 14">
    <name type="scientific">Ficus carica</name>
    <name type="common">Common fig</name>
    <dbReference type="NCBI Taxonomy" id="3494"/>
    <lineage>
        <taxon>Eukaryota</taxon>
        <taxon>Viridiplantae</taxon>
        <taxon>Streptophyta</taxon>
        <taxon>Embryophyta</taxon>
        <taxon>Tracheophyta</taxon>
        <taxon>Spermatophyta</taxon>
        <taxon>Magnoliopsida</taxon>
        <taxon>eudicotyledons</taxon>
        <taxon>Gunneridae</taxon>
        <taxon>Pentapetalae</taxon>
        <taxon>rosids</taxon>
        <taxon>fabids</taxon>
        <taxon>Rosales</taxon>
        <taxon>Moraceae</taxon>
        <taxon>Ficeae</taxon>
        <taxon>Ficus</taxon>
    </lineage>
</organism>
<evidence type="ECO:0000256" key="6">
    <source>
        <dbReference type="ARBA" id="ARBA00022723"/>
    </source>
</evidence>
<dbReference type="InterPro" id="IPR006593">
    <property type="entry name" value="Cyt_b561/ferric_Rdtase_TM"/>
</dbReference>
<keyword evidence="9" id="KW-0408">Iron</keyword>
<proteinExistence type="predicted"/>
<comment type="subcellular location">
    <subcellularLocation>
        <location evidence="2">Membrane</location>
        <topology evidence="2">Multi-pass membrane protein</topology>
    </subcellularLocation>
</comment>
<gene>
    <name evidence="13" type="ORF">TIFTF001_007589</name>
</gene>
<comment type="cofactor">
    <cofactor evidence="1">
        <name>heme b</name>
        <dbReference type="ChEBI" id="CHEBI:60344"/>
    </cofactor>
</comment>
<dbReference type="AlphaFoldDB" id="A0AA87ZQM2"/>
<dbReference type="PANTHER" id="PTHR10106:SF43">
    <property type="entry name" value="CYTOCHROME B561 FAMILY PROTEIN, EXPRESSED"/>
    <property type="match status" value="1"/>
</dbReference>
<evidence type="ECO:0000256" key="2">
    <source>
        <dbReference type="ARBA" id="ARBA00004141"/>
    </source>
</evidence>
<dbReference type="InterPro" id="IPR043205">
    <property type="entry name" value="CYB561/CYBRD1-like"/>
</dbReference>
<evidence type="ECO:0000256" key="5">
    <source>
        <dbReference type="ARBA" id="ARBA00022692"/>
    </source>
</evidence>
<keyword evidence="5 11" id="KW-0812">Transmembrane</keyword>
<feature type="transmembrane region" description="Helical" evidence="11">
    <location>
        <begin position="17"/>
        <end position="39"/>
    </location>
</feature>
<evidence type="ECO:0000256" key="8">
    <source>
        <dbReference type="ARBA" id="ARBA00022989"/>
    </source>
</evidence>
<comment type="caution">
    <text evidence="13">The sequence shown here is derived from an EMBL/GenBank/DDBJ whole genome shotgun (WGS) entry which is preliminary data.</text>
</comment>
<name>A0AA87ZQM2_FICCA</name>
<dbReference type="PANTHER" id="PTHR10106">
    <property type="entry name" value="CYTOCHROME B561-RELATED"/>
    <property type="match status" value="1"/>
</dbReference>
<keyword evidence="4" id="KW-0349">Heme</keyword>
<keyword evidence="6" id="KW-0479">Metal-binding</keyword>
<keyword evidence="14" id="KW-1185">Reference proteome</keyword>
<sequence>MAITSSKYAVTARPVSILAQLLGMVVIILVLVWVLHFEGGLAFKSENKKKILNLHAVFMILGPVLAAGEGAEKSSKSTLLPWHIYAGMVIFVLAVCSTEIGLAQAFISLGLGRTQEALIVNFTGLFVFLFAASVGLTVFLPRGD</sequence>
<protein>
    <recommendedName>
        <fullName evidence="12">Cytochrome b561 domain-containing protein</fullName>
    </recommendedName>
</protein>
<evidence type="ECO:0000256" key="3">
    <source>
        <dbReference type="ARBA" id="ARBA00022448"/>
    </source>
</evidence>
<keyword evidence="8 11" id="KW-1133">Transmembrane helix</keyword>
<feature type="domain" description="Cytochrome b561" evidence="12">
    <location>
        <begin position="56"/>
        <end position="106"/>
    </location>
</feature>
<keyword evidence="10 11" id="KW-0472">Membrane</keyword>
<reference evidence="13" key="1">
    <citation type="submission" date="2023-07" db="EMBL/GenBank/DDBJ databases">
        <title>draft genome sequence of fig (Ficus carica).</title>
        <authorList>
            <person name="Takahashi T."/>
            <person name="Nishimura K."/>
        </authorList>
    </citation>
    <scope>NUCLEOTIDE SEQUENCE</scope>
</reference>
<evidence type="ECO:0000256" key="11">
    <source>
        <dbReference type="SAM" id="Phobius"/>
    </source>
</evidence>
<dbReference type="EMBL" id="BTGU01000008">
    <property type="protein sequence ID" value="GMN38362.1"/>
    <property type="molecule type" value="Genomic_DNA"/>
</dbReference>
<accession>A0AA87ZQM2</accession>
<feature type="transmembrane region" description="Helical" evidence="11">
    <location>
        <begin position="51"/>
        <end position="70"/>
    </location>
</feature>
<evidence type="ECO:0000256" key="9">
    <source>
        <dbReference type="ARBA" id="ARBA00023004"/>
    </source>
</evidence>
<dbReference type="GO" id="GO:0016491">
    <property type="term" value="F:oxidoreductase activity"/>
    <property type="evidence" value="ECO:0007669"/>
    <property type="project" value="InterPro"/>
</dbReference>
<evidence type="ECO:0000256" key="10">
    <source>
        <dbReference type="ARBA" id="ARBA00023136"/>
    </source>
</evidence>
<feature type="transmembrane region" description="Helical" evidence="11">
    <location>
        <begin position="82"/>
        <end position="106"/>
    </location>
</feature>
<evidence type="ECO:0000256" key="7">
    <source>
        <dbReference type="ARBA" id="ARBA00022982"/>
    </source>
</evidence>
<evidence type="ECO:0000256" key="1">
    <source>
        <dbReference type="ARBA" id="ARBA00001970"/>
    </source>
</evidence>
<evidence type="ECO:0000256" key="4">
    <source>
        <dbReference type="ARBA" id="ARBA00022617"/>
    </source>
</evidence>
<keyword evidence="7" id="KW-0249">Electron transport</keyword>
<evidence type="ECO:0000313" key="13">
    <source>
        <dbReference type="EMBL" id="GMN38362.1"/>
    </source>
</evidence>
<feature type="transmembrane region" description="Helical" evidence="11">
    <location>
        <begin position="118"/>
        <end position="140"/>
    </location>
</feature>
<evidence type="ECO:0000313" key="14">
    <source>
        <dbReference type="Proteomes" id="UP001187192"/>
    </source>
</evidence>
<evidence type="ECO:0000259" key="12">
    <source>
        <dbReference type="Pfam" id="PF03188"/>
    </source>
</evidence>
<dbReference type="Pfam" id="PF03188">
    <property type="entry name" value="Cytochrom_B561"/>
    <property type="match status" value="1"/>
</dbReference>
<dbReference type="Proteomes" id="UP001187192">
    <property type="component" value="Unassembled WGS sequence"/>
</dbReference>
<keyword evidence="3" id="KW-0813">Transport</keyword>
<dbReference type="Gene3D" id="1.20.120.1770">
    <property type="match status" value="2"/>
</dbReference>
<dbReference type="GO" id="GO:0016020">
    <property type="term" value="C:membrane"/>
    <property type="evidence" value="ECO:0007669"/>
    <property type="project" value="UniProtKB-SubCell"/>
</dbReference>